<keyword evidence="2" id="KW-1185">Reference proteome</keyword>
<dbReference type="EMBL" id="CP058595">
    <property type="protein sequence ID" value="QLG47174.1"/>
    <property type="molecule type" value="Genomic_DNA"/>
</dbReference>
<name>A0A7H9AUQ6_9FLAO</name>
<evidence type="ECO:0000313" key="2">
    <source>
        <dbReference type="Proteomes" id="UP000509302"/>
    </source>
</evidence>
<reference evidence="1 2" key="1">
    <citation type="journal article" date="2006" name="Int. J. Syst. Evol. Microbiol.">
        <title>Costertonia aggregata gen. nov., sp. nov., a mesophilic marine bacterium of the family Flavobacteriaceae, isolated from a mature biofilm.</title>
        <authorList>
            <person name="Kwon K.K."/>
            <person name="Lee Y.K."/>
            <person name="Lee H.K."/>
        </authorList>
    </citation>
    <scope>NUCLEOTIDE SEQUENCE [LARGE SCALE GENOMIC DNA]</scope>
    <source>
        <strain evidence="1 2">KCCM 42265</strain>
    </source>
</reference>
<evidence type="ECO:0000313" key="1">
    <source>
        <dbReference type="EMBL" id="QLG47174.1"/>
    </source>
</evidence>
<accession>A0A7H9AUQ6</accession>
<sequence length="59" mass="6985">MCGFSSCARRVVTSVPANVTIVKNRPANYKIVRVKGKRYYFWNGKHYRKTRRGYVFVRV</sequence>
<organism evidence="1 2">
    <name type="scientific">Costertonia aggregata</name>
    <dbReference type="NCBI Taxonomy" id="343403"/>
    <lineage>
        <taxon>Bacteria</taxon>
        <taxon>Pseudomonadati</taxon>
        <taxon>Bacteroidota</taxon>
        <taxon>Flavobacteriia</taxon>
        <taxon>Flavobacteriales</taxon>
        <taxon>Flavobacteriaceae</taxon>
        <taxon>Costertonia</taxon>
    </lineage>
</organism>
<dbReference type="Proteomes" id="UP000509302">
    <property type="component" value="Chromosome"/>
</dbReference>
<protein>
    <submittedName>
        <fullName evidence="1">Uncharacterized protein</fullName>
    </submittedName>
</protein>
<gene>
    <name evidence="1" type="ORF">HYG79_00720</name>
</gene>
<dbReference type="KEGG" id="cagg:HYG79_00720"/>
<dbReference type="AlphaFoldDB" id="A0A7H9AUQ6"/>
<proteinExistence type="predicted"/>